<dbReference type="Proteomes" id="UP000624279">
    <property type="component" value="Unassembled WGS sequence"/>
</dbReference>
<evidence type="ECO:0000313" key="2">
    <source>
        <dbReference type="EMBL" id="MBC3872755.1"/>
    </source>
</evidence>
<organism evidence="2 3">
    <name type="scientific">Undibacterium flavidum</name>
    <dbReference type="NCBI Taxonomy" id="2762297"/>
    <lineage>
        <taxon>Bacteria</taxon>
        <taxon>Pseudomonadati</taxon>
        <taxon>Pseudomonadota</taxon>
        <taxon>Betaproteobacteria</taxon>
        <taxon>Burkholderiales</taxon>
        <taxon>Oxalobacteraceae</taxon>
        <taxon>Undibacterium</taxon>
    </lineage>
</organism>
<sequence length="321" mass="37746">MPVAIENRLWFLEEIRSRDLPLAQDLYRLYPGMKFGLLENIDFFSAKLTEKLTNKLTPILNQGSTSLHTNSKEWIITAPAFYHLPAAANLLAINIHRRLQQAGFNIRLIVPTLYQDPALVGDSQTFSMSNNYSKHSRELRYAHRLQYYRVRDEANLRAQFHNQQVIVINDIYVTGIQQMIMQQLFDHWQIASCDWLYIFKVEETLAQQYPELEYQLNTSQYKDLSSYAALLNKTELHLTKRCVAHLLEQELNDFKYLMMQLNPNIQAKLKHDIRHEWPECKALFAEKLATIIDDRIHDRIDNNDNNDNKNDKTRAHKINTA</sequence>
<protein>
    <recommendedName>
        <fullName evidence="4">Phosphoribosyl transferase-like protein</fullName>
    </recommendedName>
</protein>
<keyword evidence="3" id="KW-1185">Reference proteome</keyword>
<feature type="region of interest" description="Disordered" evidence="1">
    <location>
        <begin position="299"/>
        <end position="321"/>
    </location>
</feature>
<proteinExistence type="predicted"/>
<accession>A0ABR6Y804</accession>
<reference evidence="2 3" key="1">
    <citation type="submission" date="2020-08" db="EMBL/GenBank/DDBJ databases">
        <title>Novel species isolated from subtropical streams in China.</title>
        <authorList>
            <person name="Lu H."/>
        </authorList>
    </citation>
    <scope>NUCLEOTIDE SEQUENCE [LARGE SCALE GENOMIC DNA]</scope>
    <source>
        <strain evidence="2 3">LX15W</strain>
    </source>
</reference>
<evidence type="ECO:0000313" key="3">
    <source>
        <dbReference type="Proteomes" id="UP000624279"/>
    </source>
</evidence>
<dbReference type="Pfam" id="PF15610">
    <property type="entry name" value="PRTase_3"/>
    <property type="match status" value="1"/>
</dbReference>
<dbReference type="EMBL" id="JACOGA010000003">
    <property type="protein sequence ID" value="MBC3872755.1"/>
    <property type="molecule type" value="Genomic_DNA"/>
</dbReference>
<evidence type="ECO:0008006" key="4">
    <source>
        <dbReference type="Google" id="ProtNLM"/>
    </source>
</evidence>
<feature type="compositionally biased region" description="Basic and acidic residues" evidence="1">
    <location>
        <begin position="299"/>
        <end position="313"/>
    </location>
</feature>
<dbReference type="InterPro" id="IPR028944">
    <property type="entry name" value="PRTase_ComF-like"/>
</dbReference>
<gene>
    <name evidence="2" type="ORF">H8K55_04080</name>
</gene>
<dbReference type="RefSeq" id="WP_186940789.1">
    <property type="nucleotide sequence ID" value="NZ_JACOGA010000003.1"/>
</dbReference>
<name>A0ABR6Y804_9BURK</name>
<evidence type="ECO:0000256" key="1">
    <source>
        <dbReference type="SAM" id="MobiDB-lite"/>
    </source>
</evidence>
<comment type="caution">
    <text evidence="2">The sequence shown here is derived from an EMBL/GenBank/DDBJ whole genome shotgun (WGS) entry which is preliminary data.</text>
</comment>